<reference evidence="2 7" key="3">
    <citation type="submission" date="2020-08" db="EMBL/GenBank/DDBJ databases">
        <title>Enterococcus faecalis SF28073 genome assembly.</title>
        <authorList>
            <person name="Duerkop B.A."/>
            <person name="Johnson C.N."/>
        </authorList>
    </citation>
    <scope>NUCLEOTIDE SEQUENCE [LARGE SCALE GENOMIC DNA]</scope>
    <source>
        <strain evidence="2 7">SF28073</strain>
    </source>
</reference>
<proteinExistence type="predicted"/>
<dbReference type="EMBL" id="CP060804">
    <property type="protein sequence ID" value="QNP37899.1"/>
    <property type="molecule type" value="Genomic_DNA"/>
</dbReference>
<dbReference type="SUPFAM" id="SSF50249">
    <property type="entry name" value="Nucleic acid-binding proteins"/>
    <property type="match status" value="1"/>
</dbReference>
<evidence type="ECO:0000313" key="3">
    <source>
        <dbReference type="EMBL" id="STP63454.1"/>
    </source>
</evidence>
<dbReference type="RefSeq" id="WP_002399690.1">
    <property type="nucleotide sequence ID" value="NZ_BLPV01000007.1"/>
</dbReference>
<dbReference type="Pfam" id="PF10991">
    <property type="entry name" value="Enc34_ssDNA-bd"/>
    <property type="match status" value="1"/>
</dbReference>
<dbReference type="Proteomes" id="UP000244140">
    <property type="component" value="Unassembled WGS sequence"/>
</dbReference>
<dbReference type="Proteomes" id="UP000254396">
    <property type="component" value="Unassembled WGS sequence"/>
</dbReference>
<evidence type="ECO:0000313" key="7">
    <source>
        <dbReference type="Proteomes" id="UP000516122"/>
    </source>
</evidence>
<dbReference type="Proteomes" id="UP001222182">
    <property type="component" value="Chromosome"/>
</dbReference>
<evidence type="ECO:0000313" key="8">
    <source>
        <dbReference type="Proteomes" id="UP001222182"/>
    </source>
</evidence>
<dbReference type="Gene3D" id="2.40.50.140">
    <property type="entry name" value="Nucleic acid-binding proteins"/>
    <property type="match status" value="1"/>
</dbReference>
<evidence type="ECO:0000313" key="2">
    <source>
        <dbReference type="EMBL" id="QNP37899.1"/>
    </source>
</evidence>
<evidence type="ECO:0000313" key="1">
    <source>
        <dbReference type="EMBL" id="PTN76498.1"/>
    </source>
</evidence>
<evidence type="ECO:0000313" key="5">
    <source>
        <dbReference type="Proteomes" id="UP000244140"/>
    </source>
</evidence>
<protein>
    <submittedName>
        <fullName evidence="1">DUF2815 domain-containing protein</fullName>
    </submittedName>
    <submittedName>
        <fullName evidence="2">DUF2815 family protein</fullName>
    </submittedName>
    <submittedName>
        <fullName evidence="3">Protein of uncharacterized function (DUF2815)</fullName>
    </submittedName>
</protein>
<dbReference type="InterPro" id="IPR022595">
    <property type="entry name" value="Enc34_ssDNA-bd"/>
</dbReference>
<dbReference type="InterPro" id="IPR012340">
    <property type="entry name" value="NA-bd_OB-fold"/>
</dbReference>
<name>A0A7H0FPD3_ENTFL</name>
<gene>
    <name evidence="1" type="ORF">DAI13_01510</name>
    <name evidence="2" type="ORF">H9Q64_15870</name>
    <name evidence="3" type="ORF">NCTC13379_00269</name>
    <name evidence="4" type="ORF">P0083_12360</name>
</gene>
<dbReference type="EMBL" id="PZZH01000001">
    <property type="protein sequence ID" value="PTN76498.1"/>
    <property type="molecule type" value="Genomic_DNA"/>
</dbReference>
<evidence type="ECO:0000313" key="4">
    <source>
        <dbReference type="EMBL" id="WER42116.1"/>
    </source>
</evidence>
<dbReference type="AlphaFoldDB" id="A0A7H0FPD3"/>
<dbReference type="EMBL" id="CP119528">
    <property type="protein sequence ID" value="WER42116.1"/>
    <property type="molecule type" value="Genomic_DNA"/>
</dbReference>
<reference evidence="4 8" key="4">
    <citation type="submission" date="2023-03" db="EMBL/GenBank/DDBJ databases">
        <title>Complete genome sequence of an Enterococcus faecalis urinary isolate.</title>
        <authorList>
            <person name="Brauer A.L."/>
            <person name="Armbruster C.E."/>
        </authorList>
    </citation>
    <scope>NUCLEOTIDE SEQUENCE [LARGE SCALE GENOMIC DNA]</scope>
    <source>
        <strain evidence="4 8">3143</strain>
    </source>
</reference>
<dbReference type="EMBL" id="UGIX01000001">
    <property type="protein sequence ID" value="STP63454.1"/>
    <property type="molecule type" value="Genomic_DNA"/>
</dbReference>
<dbReference type="Proteomes" id="UP000516122">
    <property type="component" value="Chromosome"/>
</dbReference>
<organism evidence="2 7">
    <name type="scientific">Enterococcus faecalis</name>
    <name type="common">Streptococcus faecalis</name>
    <dbReference type="NCBI Taxonomy" id="1351"/>
    <lineage>
        <taxon>Bacteria</taxon>
        <taxon>Bacillati</taxon>
        <taxon>Bacillota</taxon>
        <taxon>Bacilli</taxon>
        <taxon>Lactobacillales</taxon>
        <taxon>Enterococcaceae</taxon>
        <taxon>Enterococcus</taxon>
    </lineage>
</organism>
<evidence type="ECO:0000313" key="6">
    <source>
        <dbReference type="Proteomes" id="UP000254396"/>
    </source>
</evidence>
<accession>A0A7H0FPD3</accession>
<sequence>MAKVTGTKVITNQVRLSFVHVLEPHAMEEGQEKKYSCMLIIPKDDKETLKAMKEAIKTAYEGAKGDKLKGVKFERLKTTLRDGDEEMDTEERPEFENAMFINVSSKTKPQVVKREDGVLVKTDDPDEVYSGVYAIASINFYAYSTAGNKGVTAGLNNILTLCKGDFLGGRANAESDFGDLEWEDEEDDMFS</sequence>
<reference evidence="1 5" key="1">
    <citation type="submission" date="2018-04" db="EMBL/GenBank/DDBJ databases">
        <authorList>
            <person name="Van Tyne D."/>
        </authorList>
    </citation>
    <scope>NUCLEOTIDE SEQUENCE [LARGE SCALE GENOMIC DNA]</scope>
    <source>
        <strain evidence="1 5">B2535</strain>
    </source>
</reference>
<reference evidence="3 6" key="2">
    <citation type="submission" date="2018-06" db="EMBL/GenBank/DDBJ databases">
        <authorList>
            <consortium name="Pathogen Informatics"/>
            <person name="Doyle S."/>
        </authorList>
    </citation>
    <scope>NUCLEOTIDE SEQUENCE [LARGE SCALE GENOMIC DNA]</scope>
    <source>
        <strain evidence="3 6">NCTC13379</strain>
    </source>
</reference>
<dbReference type="SMR" id="A0A7H0FPD3"/>